<keyword evidence="1" id="KW-1133">Transmembrane helix</keyword>
<keyword evidence="1" id="KW-0812">Transmembrane</keyword>
<keyword evidence="1" id="KW-0472">Membrane</keyword>
<feature type="transmembrane region" description="Helical" evidence="1">
    <location>
        <begin position="20"/>
        <end position="39"/>
    </location>
</feature>
<feature type="transmembrane region" description="Helical" evidence="1">
    <location>
        <begin position="45"/>
        <end position="65"/>
    </location>
</feature>
<feature type="domain" description="Inner membrane protein YgaP-like transmembrane" evidence="2">
    <location>
        <begin position="20"/>
        <end position="67"/>
    </location>
</feature>
<dbReference type="KEGG" id="ppso:QPJ95_14725"/>
<accession>A0A9Y2KWL4</accession>
<dbReference type="Proteomes" id="UP001238334">
    <property type="component" value="Chromosome"/>
</dbReference>
<dbReference type="EMBL" id="CP127247">
    <property type="protein sequence ID" value="WIY23888.1"/>
    <property type="molecule type" value="Genomic_DNA"/>
</dbReference>
<dbReference type="RefSeq" id="WP_270921149.1">
    <property type="nucleotide sequence ID" value="NZ_CP127247.1"/>
</dbReference>
<dbReference type="Pfam" id="PF11127">
    <property type="entry name" value="YgaP-like_TM"/>
    <property type="match status" value="1"/>
</dbReference>
<dbReference type="InterPro" id="IPR021309">
    <property type="entry name" value="YgaP-like_TM"/>
</dbReference>
<evidence type="ECO:0000256" key="1">
    <source>
        <dbReference type="SAM" id="Phobius"/>
    </source>
</evidence>
<organism evidence="3 4">
    <name type="scientific">Parasedimentitalea psychrophila</name>
    <dbReference type="NCBI Taxonomy" id="2997337"/>
    <lineage>
        <taxon>Bacteria</taxon>
        <taxon>Pseudomonadati</taxon>
        <taxon>Pseudomonadota</taxon>
        <taxon>Alphaproteobacteria</taxon>
        <taxon>Rhodobacterales</taxon>
        <taxon>Paracoccaceae</taxon>
        <taxon>Parasedimentitalea</taxon>
    </lineage>
</organism>
<dbReference type="AlphaFoldDB" id="A0A9Y2KWL4"/>
<evidence type="ECO:0000313" key="3">
    <source>
        <dbReference type="EMBL" id="WIY23888.1"/>
    </source>
</evidence>
<evidence type="ECO:0000313" key="4">
    <source>
        <dbReference type="Proteomes" id="UP001238334"/>
    </source>
</evidence>
<reference evidence="3 4" key="1">
    <citation type="submission" date="2023-06" db="EMBL/GenBank/DDBJ databases">
        <title>Parasedimentitalea psychrophila sp. nov., a psychrophilic bacterium isolated from deep-sea sediment.</title>
        <authorList>
            <person name="Li A."/>
        </authorList>
    </citation>
    <scope>NUCLEOTIDE SEQUENCE [LARGE SCALE GENOMIC DNA]</scope>
    <source>
        <strain evidence="3 4">QS115</strain>
    </source>
</reference>
<name>A0A9Y2KWL4_9RHOB</name>
<protein>
    <submittedName>
        <fullName evidence="3">DUF2892 domain-containing protein</fullName>
    </submittedName>
</protein>
<sequence length="79" mass="8676">MNTKSFRPGTDIEIRIHDGIVGAIILLSVVLGMMVNPIWFWLAGLTAAVMFSSAFTGFCPVHYVLCKIYPITPDKDSTS</sequence>
<gene>
    <name evidence="3" type="ORF">QPJ95_14725</name>
</gene>
<proteinExistence type="predicted"/>
<dbReference type="Gene3D" id="6.10.140.1340">
    <property type="match status" value="1"/>
</dbReference>
<evidence type="ECO:0000259" key="2">
    <source>
        <dbReference type="Pfam" id="PF11127"/>
    </source>
</evidence>
<keyword evidence="4" id="KW-1185">Reference proteome</keyword>